<evidence type="ECO:0000256" key="1">
    <source>
        <dbReference type="SAM" id="MobiDB-lite"/>
    </source>
</evidence>
<dbReference type="AlphaFoldDB" id="A0AA39YMM3"/>
<proteinExistence type="predicted"/>
<sequence length="420" mass="46688">MDKKRTSSELSQAELPPAQEEQLDSDDDAEPRAKRARTTRPTSEPAQLTRKNLALFNKRGKKKSSDPSDDSGSTKTISTTSTVGEAPNEATVVGEMLPLLKRYPKGYKRALNQAFTAFPSKVGFNNGLSAPQPDYVEGLGMEEYRPFPVDKHVNGAVLYKDNPRSVTLPHLAGEWKGPGGDMREATLQSGYDGAALVYARNQALAFQGESDPPGHANITTFTTNGTQVHFYAHYATPTEDGALEYHQFPVKSTSLVNSHGEHKEGRRGLRNAQDHARAQSYALKDQLKEHYKQQRGSGLNPVAEEMPPLPIPGIEPLDAYEDERRLRSRRTTACLPADTPYIVQAKAQQIAPLAFDAAFVEGPLIHTQFHPQQRWQAKSFVLTVVPRVFRTCQQAQKLLEEGRQERTLLPQAFGWYRLLA</sequence>
<feature type="region of interest" description="Disordered" evidence="1">
    <location>
        <begin position="257"/>
        <end position="277"/>
    </location>
</feature>
<feature type="compositionally biased region" description="Basic and acidic residues" evidence="1">
    <location>
        <begin position="259"/>
        <end position="277"/>
    </location>
</feature>
<feature type="region of interest" description="Disordered" evidence="1">
    <location>
        <begin position="1"/>
        <end position="85"/>
    </location>
</feature>
<reference evidence="3" key="1">
    <citation type="submission" date="2023-06" db="EMBL/GenBank/DDBJ databases">
        <title>Genome-scale phylogeny and comparative genomics of the fungal order Sordariales.</title>
        <authorList>
            <consortium name="Lawrence Berkeley National Laboratory"/>
            <person name="Hensen N."/>
            <person name="Bonometti L."/>
            <person name="Westerberg I."/>
            <person name="Brannstrom I.O."/>
            <person name="Guillou S."/>
            <person name="Cros-Aarteil S."/>
            <person name="Calhoun S."/>
            <person name="Haridas S."/>
            <person name="Kuo A."/>
            <person name="Mondo S."/>
            <person name="Pangilinan J."/>
            <person name="Riley R."/>
            <person name="Labutti K."/>
            <person name="Andreopoulos B."/>
            <person name="Lipzen A."/>
            <person name="Chen C."/>
            <person name="Yanf M."/>
            <person name="Daum C."/>
            <person name="Ng V."/>
            <person name="Clum A."/>
            <person name="Steindorff A."/>
            <person name="Ohm R."/>
            <person name="Martin F."/>
            <person name="Silar P."/>
            <person name="Natvig D."/>
            <person name="Lalanne C."/>
            <person name="Gautier V."/>
            <person name="Ament-Velasquez S.L."/>
            <person name="Kruys A."/>
            <person name="Hutchinson M.I."/>
            <person name="Powell A.J."/>
            <person name="Barry K."/>
            <person name="Miller A.N."/>
            <person name="Grigoriev I.V."/>
            <person name="Debuchy R."/>
            <person name="Gladieux P."/>
            <person name="Thoren M.H."/>
            <person name="Johannesson H."/>
        </authorList>
    </citation>
    <scope>NUCLEOTIDE SEQUENCE</scope>
    <source>
        <strain evidence="3">SMH2532-1</strain>
    </source>
</reference>
<comment type="caution">
    <text evidence="3">The sequence shown here is derived from an EMBL/GenBank/DDBJ whole genome shotgun (WGS) entry which is preliminary data.</text>
</comment>
<evidence type="ECO:0000313" key="3">
    <source>
        <dbReference type="EMBL" id="KAK0655333.1"/>
    </source>
</evidence>
<feature type="compositionally biased region" description="Low complexity" evidence="1">
    <location>
        <begin position="70"/>
        <end position="82"/>
    </location>
</feature>
<dbReference type="Pfam" id="PF25545">
    <property type="entry name" value="DUF7924"/>
    <property type="match status" value="1"/>
</dbReference>
<keyword evidence="4" id="KW-1185">Reference proteome</keyword>
<protein>
    <recommendedName>
        <fullName evidence="2">DUF7924 domain-containing protein</fullName>
    </recommendedName>
</protein>
<dbReference type="InterPro" id="IPR057684">
    <property type="entry name" value="DUF7924"/>
</dbReference>
<organism evidence="3 4">
    <name type="scientific">Cercophora newfieldiana</name>
    <dbReference type="NCBI Taxonomy" id="92897"/>
    <lineage>
        <taxon>Eukaryota</taxon>
        <taxon>Fungi</taxon>
        <taxon>Dikarya</taxon>
        <taxon>Ascomycota</taxon>
        <taxon>Pezizomycotina</taxon>
        <taxon>Sordariomycetes</taxon>
        <taxon>Sordariomycetidae</taxon>
        <taxon>Sordariales</taxon>
        <taxon>Lasiosphaeriaceae</taxon>
        <taxon>Cercophora</taxon>
    </lineage>
</organism>
<name>A0AA39YMM3_9PEZI</name>
<evidence type="ECO:0000259" key="2">
    <source>
        <dbReference type="Pfam" id="PF25545"/>
    </source>
</evidence>
<evidence type="ECO:0000313" key="4">
    <source>
        <dbReference type="Proteomes" id="UP001174936"/>
    </source>
</evidence>
<accession>A0AA39YMM3</accession>
<dbReference type="Proteomes" id="UP001174936">
    <property type="component" value="Unassembled WGS sequence"/>
</dbReference>
<feature type="domain" description="DUF7924" evidence="2">
    <location>
        <begin position="129"/>
        <end position="263"/>
    </location>
</feature>
<gene>
    <name evidence="3" type="ORF">B0T16DRAFT_440595</name>
</gene>
<dbReference type="EMBL" id="JAULSV010000001">
    <property type="protein sequence ID" value="KAK0655333.1"/>
    <property type="molecule type" value="Genomic_DNA"/>
</dbReference>
<feature type="region of interest" description="Disordered" evidence="1">
    <location>
        <begin position="289"/>
        <end position="312"/>
    </location>
</feature>